<organism evidence="3 4">
    <name type="scientific">Rhodococcus qingshengii JCM 15477</name>
    <dbReference type="NCBI Taxonomy" id="1303681"/>
    <lineage>
        <taxon>Bacteria</taxon>
        <taxon>Bacillati</taxon>
        <taxon>Actinomycetota</taxon>
        <taxon>Actinomycetes</taxon>
        <taxon>Mycobacteriales</taxon>
        <taxon>Nocardiaceae</taxon>
        <taxon>Rhodococcus</taxon>
        <taxon>Rhodococcus erythropolis group</taxon>
    </lineage>
</organism>
<keyword evidence="4" id="KW-1185">Reference proteome</keyword>
<dbReference type="PROSITE" id="PS51257">
    <property type="entry name" value="PROKAR_LIPOPROTEIN"/>
    <property type="match status" value="1"/>
</dbReference>
<dbReference type="EMBL" id="CP096565">
    <property type="protein sequence ID" value="UPU46307.1"/>
    <property type="molecule type" value="Genomic_DNA"/>
</dbReference>
<protein>
    <recommendedName>
        <fullName evidence="5">Lipoprotein</fullName>
    </recommendedName>
</protein>
<name>A0AB38RLN0_RHOSG</name>
<feature type="signal peptide" evidence="2">
    <location>
        <begin position="1"/>
        <end position="24"/>
    </location>
</feature>
<evidence type="ECO:0000256" key="1">
    <source>
        <dbReference type="SAM" id="MobiDB-lite"/>
    </source>
</evidence>
<dbReference type="RefSeq" id="WP_223304546.1">
    <property type="nucleotide sequence ID" value="NZ_CP096565.1"/>
</dbReference>
<reference evidence="4" key="1">
    <citation type="journal article" date="2022" name="Environ. Microbiol.">
        <title>Functional analysis, diversity, and distribution of carbendazim hydrolases MheI and CbmA, responsible for the initial step in carbendazim degradation.</title>
        <authorList>
            <person name="Zhang M."/>
            <person name="Bai X."/>
            <person name="Li Q."/>
            <person name="Zhang L."/>
            <person name="Zhu Q."/>
            <person name="Gao S."/>
            <person name="Ke Z."/>
            <person name="Jiang M."/>
            <person name="Hu J."/>
            <person name="Qiu J."/>
            <person name="Hong Q."/>
        </authorList>
    </citation>
    <scope>NUCLEOTIDE SEQUENCE [LARGE SCALE GENOMIC DNA]</scope>
    <source>
        <strain evidence="4">djl-6</strain>
    </source>
</reference>
<dbReference type="AlphaFoldDB" id="A0AB38RLN0"/>
<geneLocation type="plasmid" evidence="3 4">
    <name>pdjl-6-2</name>
</geneLocation>
<evidence type="ECO:0000313" key="3">
    <source>
        <dbReference type="EMBL" id="UPU46307.1"/>
    </source>
</evidence>
<evidence type="ECO:0008006" key="5">
    <source>
        <dbReference type="Google" id="ProtNLM"/>
    </source>
</evidence>
<gene>
    <name evidence="3" type="ORF">M0639_30120</name>
</gene>
<evidence type="ECO:0000256" key="2">
    <source>
        <dbReference type="SAM" id="SignalP"/>
    </source>
</evidence>
<sequence length="195" mass="20937">MTNRTDRRPMRLTAFAAMTFAVLALVGCGRSNDHDHPMDEGGPTQSLTVPADPTLPEPFSSVDQSDPEAVMVAAAQALFSYTPGADTNQIDAANRAAPLLDERYYTDNASSFIALAPITGRQWESWREQNAVATATATVTADNHPEDKPAKVSRVVAVTVTAVDAGGREIDRVPFAAYMTATKLGVWRVSAVMVR</sequence>
<accession>A0AB38RLN0</accession>
<proteinExistence type="predicted"/>
<keyword evidence="2" id="KW-0732">Signal</keyword>
<feature type="region of interest" description="Disordered" evidence="1">
    <location>
        <begin position="33"/>
        <end position="52"/>
    </location>
</feature>
<keyword evidence="3" id="KW-0614">Plasmid</keyword>
<dbReference type="Proteomes" id="UP000831484">
    <property type="component" value="Plasmid pdjl-6-2"/>
</dbReference>
<feature type="chain" id="PRO_5044189940" description="Lipoprotein" evidence="2">
    <location>
        <begin position="25"/>
        <end position="195"/>
    </location>
</feature>
<evidence type="ECO:0000313" key="4">
    <source>
        <dbReference type="Proteomes" id="UP000831484"/>
    </source>
</evidence>